<proteinExistence type="predicted"/>
<organism evidence="1 2">
    <name type="scientific">Araneus ventricosus</name>
    <name type="common">Orbweaver spider</name>
    <name type="synonym">Epeira ventricosa</name>
    <dbReference type="NCBI Taxonomy" id="182803"/>
    <lineage>
        <taxon>Eukaryota</taxon>
        <taxon>Metazoa</taxon>
        <taxon>Ecdysozoa</taxon>
        <taxon>Arthropoda</taxon>
        <taxon>Chelicerata</taxon>
        <taxon>Arachnida</taxon>
        <taxon>Araneae</taxon>
        <taxon>Araneomorphae</taxon>
        <taxon>Entelegynae</taxon>
        <taxon>Araneoidea</taxon>
        <taxon>Araneidae</taxon>
        <taxon>Araneus</taxon>
    </lineage>
</organism>
<sequence length="90" mass="10090">MTSIPHRRQTSSVSDGSVFVPRFVGGRRWYGTNENSAMFRKIAAVRQLNSAALELPPRDETAALFFSLEMKLSFRSELIWIGEAGSLREG</sequence>
<name>A0A4Y2EKC2_ARAVE</name>
<protein>
    <submittedName>
        <fullName evidence="1">Uncharacterized protein</fullName>
    </submittedName>
</protein>
<accession>A0A4Y2EKC2</accession>
<keyword evidence="2" id="KW-1185">Reference proteome</keyword>
<dbReference type="EMBL" id="BGPR01000610">
    <property type="protein sequence ID" value="GBM28395.1"/>
    <property type="molecule type" value="Genomic_DNA"/>
</dbReference>
<comment type="caution">
    <text evidence="1">The sequence shown here is derived from an EMBL/GenBank/DDBJ whole genome shotgun (WGS) entry which is preliminary data.</text>
</comment>
<gene>
    <name evidence="1" type="ORF">AVEN_262155_1</name>
</gene>
<evidence type="ECO:0000313" key="1">
    <source>
        <dbReference type="EMBL" id="GBM28395.1"/>
    </source>
</evidence>
<evidence type="ECO:0000313" key="2">
    <source>
        <dbReference type="Proteomes" id="UP000499080"/>
    </source>
</evidence>
<dbReference type="Proteomes" id="UP000499080">
    <property type="component" value="Unassembled WGS sequence"/>
</dbReference>
<reference evidence="1 2" key="1">
    <citation type="journal article" date="2019" name="Sci. Rep.">
        <title>Orb-weaving spider Araneus ventricosus genome elucidates the spidroin gene catalogue.</title>
        <authorList>
            <person name="Kono N."/>
            <person name="Nakamura H."/>
            <person name="Ohtoshi R."/>
            <person name="Moran D.A.P."/>
            <person name="Shinohara A."/>
            <person name="Yoshida Y."/>
            <person name="Fujiwara M."/>
            <person name="Mori M."/>
            <person name="Tomita M."/>
            <person name="Arakawa K."/>
        </authorList>
    </citation>
    <scope>NUCLEOTIDE SEQUENCE [LARGE SCALE GENOMIC DNA]</scope>
</reference>
<dbReference type="AlphaFoldDB" id="A0A4Y2EKC2"/>